<dbReference type="RefSeq" id="WP_132747004.1">
    <property type="nucleotide sequence ID" value="NZ_SLXK01000025.1"/>
</dbReference>
<proteinExistence type="predicted"/>
<evidence type="ECO:0008006" key="3">
    <source>
        <dbReference type="Google" id="ProtNLM"/>
    </source>
</evidence>
<dbReference type="EMBL" id="SLXK01000025">
    <property type="protein sequence ID" value="TCP24445.1"/>
    <property type="molecule type" value="Genomic_DNA"/>
</dbReference>
<dbReference type="Proteomes" id="UP000295416">
    <property type="component" value="Unassembled WGS sequence"/>
</dbReference>
<dbReference type="AlphaFoldDB" id="A0A4R2NSS5"/>
<protein>
    <recommendedName>
        <fullName evidence="3">DUF5640 domain-containing protein</fullName>
    </recommendedName>
</protein>
<keyword evidence="2" id="KW-1185">Reference proteome</keyword>
<name>A0A4R2NSS5_9BACL</name>
<evidence type="ECO:0000313" key="1">
    <source>
        <dbReference type="EMBL" id="TCP24445.1"/>
    </source>
</evidence>
<organism evidence="1 2">
    <name type="scientific">Scopulibacillus darangshiensis</name>
    <dbReference type="NCBI Taxonomy" id="442528"/>
    <lineage>
        <taxon>Bacteria</taxon>
        <taxon>Bacillati</taxon>
        <taxon>Bacillota</taxon>
        <taxon>Bacilli</taxon>
        <taxon>Bacillales</taxon>
        <taxon>Sporolactobacillaceae</taxon>
        <taxon>Scopulibacillus</taxon>
    </lineage>
</organism>
<reference evidence="1 2" key="1">
    <citation type="submission" date="2019-03" db="EMBL/GenBank/DDBJ databases">
        <title>Genomic Encyclopedia of Type Strains, Phase IV (KMG-IV): sequencing the most valuable type-strain genomes for metagenomic binning, comparative biology and taxonomic classification.</title>
        <authorList>
            <person name="Goeker M."/>
        </authorList>
    </citation>
    <scope>NUCLEOTIDE SEQUENCE [LARGE SCALE GENOMIC DNA]</scope>
    <source>
        <strain evidence="1 2">DSM 19377</strain>
    </source>
</reference>
<accession>A0A4R2NSS5</accession>
<gene>
    <name evidence="1" type="ORF">EV207_1255</name>
</gene>
<sequence>MKKYVLILFGLSVMLILSGCSNIEKDIVGHWKVKEDDEALIDEGSDIRLNDDMTIEGFEGYKTYKVEEVKDKDYDYLILSGGYDETKRLQIKMKDKDTLSIHEKGTAGNGDKLVRIDD</sequence>
<dbReference type="PROSITE" id="PS51257">
    <property type="entry name" value="PROKAR_LIPOPROTEIN"/>
    <property type="match status" value="1"/>
</dbReference>
<evidence type="ECO:0000313" key="2">
    <source>
        <dbReference type="Proteomes" id="UP000295416"/>
    </source>
</evidence>
<comment type="caution">
    <text evidence="1">The sequence shown here is derived from an EMBL/GenBank/DDBJ whole genome shotgun (WGS) entry which is preliminary data.</text>
</comment>